<feature type="domain" description="DUF8040" evidence="1">
    <location>
        <begin position="1"/>
        <end position="68"/>
    </location>
</feature>
<keyword evidence="3" id="KW-1185">Reference proteome</keyword>
<dbReference type="EMBL" id="JBANAX010000581">
    <property type="protein sequence ID" value="KAL1202251.1"/>
    <property type="molecule type" value="Genomic_DNA"/>
</dbReference>
<name>A0ABD1A812_CARAN</name>
<sequence>MSFGCFRTLCDNLETNYGLQSTLNVSIEESVTMFLRICGHNEVQRDVGLRFGRTQETVKIKFFEVLKATELLACDFIITPRRQELLRIPDRLLMDSKY</sequence>
<comment type="caution">
    <text evidence="2">The sequence shown here is derived from an EMBL/GenBank/DDBJ whole genome shotgun (WGS) entry which is preliminary data.</text>
</comment>
<organism evidence="2 3">
    <name type="scientific">Cardamine amara subsp. amara</name>
    <dbReference type="NCBI Taxonomy" id="228776"/>
    <lineage>
        <taxon>Eukaryota</taxon>
        <taxon>Viridiplantae</taxon>
        <taxon>Streptophyta</taxon>
        <taxon>Embryophyta</taxon>
        <taxon>Tracheophyta</taxon>
        <taxon>Spermatophyta</taxon>
        <taxon>Magnoliopsida</taxon>
        <taxon>eudicotyledons</taxon>
        <taxon>Gunneridae</taxon>
        <taxon>Pentapetalae</taxon>
        <taxon>rosids</taxon>
        <taxon>malvids</taxon>
        <taxon>Brassicales</taxon>
        <taxon>Brassicaceae</taxon>
        <taxon>Cardamineae</taxon>
        <taxon>Cardamine</taxon>
    </lineage>
</organism>
<dbReference type="Proteomes" id="UP001558713">
    <property type="component" value="Unassembled WGS sequence"/>
</dbReference>
<protein>
    <recommendedName>
        <fullName evidence="1">DUF8040 domain-containing protein</fullName>
    </recommendedName>
</protein>
<evidence type="ECO:0000259" key="1">
    <source>
        <dbReference type="Pfam" id="PF26138"/>
    </source>
</evidence>
<accession>A0ABD1A812</accession>
<reference evidence="2 3" key="1">
    <citation type="submission" date="2024-04" db="EMBL/GenBank/DDBJ databases">
        <title>Genome assembly C_amara_ONT_v2.</title>
        <authorList>
            <person name="Yant L."/>
            <person name="Moore C."/>
            <person name="Slenker M."/>
        </authorList>
    </citation>
    <scope>NUCLEOTIDE SEQUENCE [LARGE SCALE GENOMIC DNA]</scope>
    <source>
        <tissue evidence="2">Leaf</tissue>
    </source>
</reference>
<dbReference type="AlphaFoldDB" id="A0ABD1A812"/>
<proteinExistence type="predicted"/>
<evidence type="ECO:0000313" key="2">
    <source>
        <dbReference type="EMBL" id="KAL1202251.1"/>
    </source>
</evidence>
<dbReference type="InterPro" id="IPR058353">
    <property type="entry name" value="DUF8040"/>
</dbReference>
<evidence type="ECO:0000313" key="3">
    <source>
        <dbReference type="Proteomes" id="UP001558713"/>
    </source>
</evidence>
<gene>
    <name evidence="2" type="ORF">V5N11_018203</name>
</gene>
<dbReference type="Pfam" id="PF26138">
    <property type="entry name" value="DUF8040"/>
    <property type="match status" value="1"/>
</dbReference>